<gene>
    <name evidence="7" type="ORF">J3R75_000031</name>
</gene>
<dbReference type="Pfam" id="PF00534">
    <property type="entry name" value="Glycos_transf_1"/>
    <property type="match status" value="1"/>
</dbReference>
<dbReference type="PANTHER" id="PTHR45825:SF11">
    <property type="entry name" value="ALPHA AMYLASE DOMAIN-CONTAINING PROTEIN"/>
    <property type="match status" value="1"/>
</dbReference>
<reference evidence="7" key="1">
    <citation type="submission" date="2023-07" db="EMBL/GenBank/DDBJ databases">
        <title>Genomic Encyclopedia of Type Strains, Phase IV (KMG-IV): sequencing the most valuable type-strain genomes for metagenomic binning, comparative biology and taxonomic classification.</title>
        <authorList>
            <person name="Goeker M."/>
        </authorList>
    </citation>
    <scope>NUCLEOTIDE SEQUENCE</scope>
    <source>
        <strain evidence="7">DSM 24202</strain>
    </source>
</reference>
<dbReference type="SUPFAM" id="SSF53756">
    <property type="entry name" value="UDP-Glycosyltransferase/glycogen phosphorylase"/>
    <property type="match status" value="1"/>
</dbReference>
<evidence type="ECO:0000313" key="7">
    <source>
        <dbReference type="EMBL" id="MDQ0287924.1"/>
    </source>
</evidence>
<dbReference type="GO" id="GO:0009011">
    <property type="term" value="F:alpha-1,4-glucan glucosyltransferase (ADP-glucose donor) activity"/>
    <property type="evidence" value="ECO:0007669"/>
    <property type="project" value="UniProtKB-EC"/>
</dbReference>
<evidence type="ECO:0000256" key="4">
    <source>
        <dbReference type="ARBA" id="ARBA00022679"/>
    </source>
</evidence>
<evidence type="ECO:0000259" key="6">
    <source>
        <dbReference type="Pfam" id="PF08323"/>
    </source>
</evidence>
<name>A0AAE3VCE8_9BACT</name>
<keyword evidence="3" id="KW-0328">Glycosyltransferase</keyword>
<evidence type="ECO:0000256" key="1">
    <source>
        <dbReference type="ARBA" id="ARBA00001478"/>
    </source>
</evidence>
<feature type="domain" description="Glycosyl transferase family 1" evidence="5">
    <location>
        <begin position="313"/>
        <end position="464"/>
    </location>
</feature>
<dbReference type="EMBL" id="JAUSVL010000001">
    <property type="protein sequence ID" value="MDQ0287924.1"/>
    <property type="molecule type" value="Genomic_DNA"/>
</dbReference>
<feature type="domain" description="Starch synthase catalytic" evidence="6">
    <location>
        <begin position="13"/>
        <end position="242"/>
    </location>
</feature>
<protein>
    <recommendedName>
        <fullName evidence="2">starch synthase</fullName>
        <ecNumber evidence="2">2.4.1.21</ecNumber>
    </recommendedName>
</protein>
<dbReference type="InterPro" id="IPR001296">
    <property type="entry name" value="Glyco_trans_1"/>
</dbReference>
<keyword evidence="8" id="KW-1185">Reference proteome</keyword>
<proteinExistence type="predicted"/>
<sequence>MPLKKQTNKKIKVLIVTPEITYLPAGMGNIANKLSAKAGGMADVSASLVAALYNKGVDVHVALPHYRRMFHVEIADLLDAKLAQYQQTLHPEGEETQRIHLAEDRMFYYREHVYSNYTEDCLKMSLAFQREVINNIIPAVRPDLIHCNDWMTGLIPGYARRLGIPSLFTVHNIHTQETTLEAIENYGIDTAIFWQNIYYQRPPLNYEESRANNRIDLLASGIFGAHFINTVSPTFLREVVNGMHDFVPPQIRREMANKYHAGCAKGILNAPDPDYNPSSDDALAATYDAADHVAKKRLNKTAFQKAVGLKVNPNAPLFFWPSRLDPIQKGPQLLSEILYQVVHDYWPRQLQVAFVADGPYHQCFKDIVAFHGLQDRVAVCHFNEKLSRLGYAASDFVLMPSLFEPCGLPQMIGPLYGSLPVVHDTGGLHDTITHMEAGHKSGNGFVFKYYDSAGLRWAIDQAMSFYEQITPVKEAEIARIMTDAAKTFIHPNTAQAYIALYEQMLKRPLVPDVSVVDTDTQG</sequence>
<evidence type="ECO:0000259" key="5">
    <source>
        <dbReference type="Pfam" id="PF00534"/>
    </source>
</evidence>
<dbReference type="Gene3D" id="3.40.50.2000">
    <property type="entry name" value="Glycogen Phosphorylase B"/>
    <property type="match status" value="2"/>
</dbReference>
<dbReference type="Pfam" id="PF08323">
    <property type="entry name" value="Glyco_transf_5"/>
    <property type="match status" value="1"/>
</dbReference>
<dbReference type="EC" id="2.4.1.21" evidence="2"/>
<keyword evidence="4" id="KW-0808">Transferase</keyword>
<evidence type="ECO:0000313" key="8">
    <source>
        <dbReference type="Proteomes" id="UP001238163"/>
    </source>
</evidence>
<comment type="caution">
    <text evidence="7">The sequence shown here is derived from an EMBL/GenBank/DDBJ whole genome shotgun (WGS) entry which is preliminary data.</text>
</comment>
<dbReference type="InterPro" id="IPR013534">
    <property type="entry name" value="Starch_synth_cat_dom"/>
</dbReference>
<evidence type="ECO:0000256" key="3">
    <source>
        <dbReference type="ARBA" id="ARBA00022676"/>
    </source>
</evidence>
<dbReference type="PANTHER" id="PTHR45825">
    <property type="entry name" value="GRANULE-BOUND STARCH SYNTHASE 1, CHLOROPLASTIC/AMYLOPLASTIC"/>
    <property type="match status" value="1"/>
</dbReference>
<dbReference type="AlphaFoldDB" id="A0AAE3VCE8"/>
<comment type="catalytic activity">
    <reaction evidence="1">
        <text>[(1-&gt;4)-alpha-D-glucosyl](n) + ADP-alpha-D-glucose = [(1-&gt;4)-alpha-D-glucosyl](n+1) + ADP + H(+)</text>
        <dbReference type="Rhea" id="RHEA:18189"/>
        <dbReference type="Rhea" id="RHEA-COMP:9584"/>
        <dbReference type="Rhea" id="RHEA-COMP:9587"/>
        <dbReference type="ChEBI" id="CHEBI:15378"/>
        <dbReference type="ChEBI" id="CHEBI:15444"/>
        <dbReference type="ChEBI" id="CHEBI:57498"/>
        <dbReference type="ChEBI" id="CHEBI:456216"/>
        <dbReference type="EC" id="2.4.1.21"/>
    </reaction>
</comment>
<evidence type="ECO:0000256" key="2">
    <source>
        <dbReference type="ARBA" id="ARBA00012588"/>
    </source>
</evidence>
<organism evidence="7 8">
    <name type="scientific">Oligosphaera ethanolica</name>
    <dbReference type="NCBI Taxonomy" id="760260"/>
    <lineage>
        <taxon>Bacteria</taxon>
        <taxon>Pseudomonadati</taxon>
        <taxon>Lentisphaerota</taxon>
        <taxon>Oligosphaeria</taxon>
        <taxon>Oligosphaerales</taxon>
        <taxon>Oligosphaeraceae</taxon>
        <taxon>Oligosphaera</taxon>
    </lineage>
</organism>
<dbReference type="RefSeq" id="WP_307259082.1">
    <property type="nucleotide sequence ID" value="NZ_JAUSVL010000001.1"/>
</dbReference>
<dbReference type="Proteomes" id="UP001238163">
    <property type="component" value="Unassembled WGS sequence"/>
</dbReference>
<accession>A0AAE3VCE8</accession>